<organism evidence="6">
    <name type="scientific">freshwater metagenome</name>
    <dbReference type="NCBI Taxonomy" id="449393"/>
    <lineage>
        <taxon>unclassified sequences</taxon>
        <taxon>metagenomes</taxon>
        <taxon>ecological metagenomes</taxon>
    </lineage>
</organism>
<dbReference type="InterPro" id="IPR001647">
    <property type="entry name" value="HTH_TetR"/>
</dbReference>
<keyword evidence="1" id="KW-0805">Transcription regulation</keyword>
<proteinExistence type="predicted"/>
<dbReference type="PANTHER" id="PTHR30055">
    <property type="entry name" value="HTH-TYPE TRANSCRIPTIONAL REGULATOR RUTR"/>
    <property type="match status" value="1"/>
</dbReference>
<dbReference type="Gene3D" id="1.10.357.10">
    <property type="entry name" value="Tetracycline Repressor, domain 2"/>
    <property type="match status" value="1"/>
</dbReference>
<dbReference type="PROSITE" id="PS50977">
    <property type="entry name" value="HTH_TETR_2"/>
    <property type="match status" value="1"/>
</dbReference>
<dbReference type="AlphaFoldDB" id="A0A6J7HTA0"/>
<sequence length="224" mass="24837">MIMQLHVTTQDRYGLRMSSPDTTDRRPGLRERKNRRTRRAIVRATAELTIEGGYASATIPRIAERADVAPRTVSTWFPTKDEILFEKTGDAVGRGTAHLREGSGSVVDRVESWLAEETEHHPAPDPEIARLRRSAIEHDPELRARERQLWDRLQAELARAVARETDGSPDDMGPQVFAGAAMGFLWTLGSLARDDDLRDGEALLREGFALLRATLTAVSAGSVA</sequence>
<feature type="compositionally biased region" description="Basic and acidic residues" evidence="4">
    <location>
        <begin position="22"/>
        <end position="31"/>
    </location>
</feature>
<dbReference type="EMBL" id="CAFBMK010000099">
    <property type="protein sequence ID" value="CAB4919605.1"/>
    <property type="molecule type" value="Genomic_DNA"/>
</dbReference>
<dbReference type="Pfam" id="PF00440">
    <property type="entry name" value="TetR_N"/>
    <property type="match status" value="1"/>
</dbReference>
<dbReference type="SUPFAM" id="SSF46689">
    <property type="entry name" value="Homeodomain-like"/>
    <property type="match status" value="1"/>
</dbReference>
<feature type="region of interest" description="Disordered" evidence="4">
    <location>
        <begin position="11"/>
        <end position="35"/>
    </location>
</feature>
<protein>
    <submittedName>
        <fullName evidence="6">Unannotated protein</fullName>
    </submittedName>
</protein>
<evidence type="ECO:0000256" key="3">
    <source>
        <dbReference type="ARBA" id="ARBA00023163"/>
    </source>
</evidence>
<dbReference type="InterPro" id="IPR050109">
    <property type="entry name" value="HTH-type_TetR-like_transc_reg"/>
</dbReference>
<name>A0A6J7HTA0_9ZZZZ</name>
<accession>A0A6J7HTA0</accession>
<dbReference type="Gene3D" id="1.10.10.60">
    <property type="entry name" value="Homeodomain-like"/>
    <property type="match status" value="1"/>
</dbReference>
<dbReference type="InterPro" id="IPR009057">
    <property type="entry name" value="Homeodomain-like_sf"/>
</dbReference>
<evidence type="ECO:0000256" key="1">
    <source>
        <dbReference type="ARBA" id="ARBA00023015"/>
    </source>
</evidence>
<evidence type="ECO:0000313" key="6">
    <source>
        <dbReference type="EMBL" id="CAB4919605.1"/>
    </source>
</evidence>
<reference evidence="6" key="1">
    <citation type="submission" date="2020-05" db="EMBL/GenBank/DDBJ databases">
        <authorList>
            <person name="Chiriac C."/>
            <person name="Salcher M."/>
            <person name="Ghai R."/>
            <person name="Kavagutti S V."/>
        </authorList>
    </citation>
    <scope>NUCLEOTIDE SEQUENCE</scope>
</reference>
<keyword evidence="2" id="KW-0238">DNA-binding</keyword>
<dbReference type="InterPro" id="IPR041347">
    <property type="entry name" value="MftR_C"/>
</dbReference>
<dbReference type="Pfam" id="PF17754">
    <property type="entry name" value="TetR_C_14"/>
    <property type="match status" value="1"/>
</dbReference>
<dbReference type="PANTHER" id="PTHR30055:SF234">
    <property type="entry name" value="HTH-TYPE TRANSCRIPTIONAL REGULATOR BETI"/>
    <property type="match status" value="1"/>
</dbReference>
<evidence type="ECO:0000256" key="4">
    <source>
        <dbReference type="SAM" id="MobiDB-lite"/>
    </source>
</evidence>
<evidence type="ECO:0000259" key="5">
    <source>
        <dbReference type="PROSITE" id="PS50977"/>
    </source>
</evidence>
<gene>
    <name evidence="6" type="ORF">UFOPK3564_01755</name>
</gene>
<dbReference type="GO" id="GO:0000976">
    <property type="term" value="F:transcription cis-regulatory region binding"/>
    <property type="evidence" value="ECO:0007669"/>
    <property type="project" value="TreeGrafter"/>
</dbReference>
<keyword evidence="3" id="KW-0804">Transcription</keyword>
<evidence type="ECO:0000256" key="2">
    <source>
        <dbReference type="ARBA" id="ARBA00023125"/>
    </source>
</evidence>
<feature type="domain" description="HTH tetR-type" evidence="5">
    <location>
        <begin position="35"/>
        <end position="95"/>
    </location>
</feature>
<dbReference type="GO" id="GO:0003700">
    <property type="term" value="F:DNA-binding transcription factor activity"/>
    <property type="evidence" value="ECO:0007669"/>
    <property type="project" value="TreeGrafter"/>
</dbReference>